<dbReference type="SMART" id="SM00353">
    <property type="entry name" value="HLH"/>
    <property type="match status" value="1"/>
</dbReference>
<dbReference type="EMBL" id="LR783307">
    <property type="protein sequence ID" value="CAB3225401.1"/>
    <property type="molecule type" value="mRNA"/>
</dbReference>
<dbReference type="InterPro" id="IPR011598">
    <property type="entry name" value="bHLH_dom"/>
</dbReference>
<dbReference type="Pfam" id="PF00010">
    <property type="entry name" value="HLH"/>
    <property type="match status" value="1"/>
</dbReference>
<accession>A0A6F9D7R0</accession>
<dbReference type="GO" id="GO:0046983">
    <property type="term" value="F:protein dimerization activity"/>
    <property type="evidence" value="ECO:0007669"/>
    <property type="project" value="InterPro"/>
</dbReference>
<proteinExistence type="evidence at transcript level"/>
<dbReference type="PROSITE" id="PS50888">
    <property type="entry name" value="BHLH"/>
    <property type="match status" value="1"/>
</dbReference>
<reference evidence="2" key="1">
    <citation type="submission" date="2020-04" db="EMBL/GenBank/DDBJ databases">
        <authorList>
            <person name="Neveu A P."/>
        </authorList>
    </citation>
    <scope>NUCLEOTIDE SEQUENCE</scope>
    <source>
        <tissue evidence="2">Whole embryo</tissue>
    </source>
</reference>
<evidence type="ECO:0000313" key="2">
    <source>
        <dbReference type="EMBL" id="CAB3225401.1"/>
    </source>
</evidence>
<name>A0A6F9D7R0_9ASCI</name>
<dbReference type="SUPFAM" id="SSF47459">
    <property type="entry name" value="HLH, helix-loop-helix DNA-binding domain"/>
    <property type="match status" value="1"/>
</dbReference>
<feature type="domain" description="BHLH" evidence="1">
    <location>
        <begin position="32"/>
        <end position="83"/>
    </location>
</feature>
<dbReference type="Gene3D" id="4.10.280.10">
    <property type="entry name" value="Helix-loop-helix DNA-binding domain"/>
    <property type="match status" value="1"/>
</dbReference>
<protein>
    <submittedName>
        <fullName evidence="2">Orphan bHLH-1 transcription factor protein</fullName>
    </submittedName>
</protein>
<dbReference type="AlphaFoldDB" id="A0A6F9D7R0"/>
<evidence type="ECO:0000259" key="1">
    <source>
        <dbReference type="PROSITE" id="PS50888"/>
    </source>
</evidence>
<dbReference type="InterPro" id="IPR036638">
    <property type="entry name" value="HLH_DNA-bd_sf"/>
</dbReference>
<gene>
    <name evidence="2" type="primary">Bhlhtun1-002</name>
</gene>
<sequence length="140" mass="16082">MVKASPSKDFNKHFRCRDINTVTESNIKRKTDSNAPSHVRKLKEKNELRTLYRQLKDVIPSCKSKPVTSLDIVLRAVDYINELHGMLDEQQPEVNANDSSEQRFARQCMQIAANNARSMSFHDITNVTMCTEMRTTPRIG</sequence>
<organism evidence="2">
    <name type="scientific">Phallusia mammillata</name>
    <dbReference type="NCBI Taxonomy" id="59560"/>
    <lineage>
        <taxon>Eukaryota</taxon>
        <taxon>Metazoa</taxon>
        <taxon>Chordata</taxon>
        <taxon>Tunicata</taxon>
        <taxon>Ascidiacea</taxon>
        <taxon>Phlebobranchia</taxon>
        <taxon>Ascidiidae</taxon>
        <taxon>Phallusia</taxon>
    </lineage>
</organism>